<feature type="region of interest" description="Disordered" evidence="5">
    <location>
        <begin position="49"/>
        <end position="328"/>
    </location>
</feature>
<dbReference type="Gene3D" id="3.90.190.10">
    <property type="entry name" value="Protein tyrosine phosphatase superfamily"/>
    <property type="match status" value="1"/>
</dbReference>
<feature type="compositionally biased region" description="Basic and acidic residues" evidence="5">
    <location>
        <begin position="111"/>
        <end position="121"/>
    </location>
</feature>
<dbReference type="Proteomes" id="UP000283509">
    <property type="component" value="Unassembled WGS sequence"/>
</dbReference>
<keyword evidence="8" id="KW-1185">Reference proteome</keyword>
<dbReference type="InterPro" id="IPR000387">
    <property type="entry name" value="Tyr_Pase_dom"/>
</dbReference>
<sequence>GGPVAPASPHLLMSRRDSRKMQDLEAAAKAKAHVFLKVSQQRSFQDGDLLLVDSGRSSQGQNPRGDALNNNRNSYGGGGRDFLAEDPRRNSGTLHDLAAEVRVGSGGSDGQRQECSGDNRRSSGGSYGRLEFVTDSRRGSGEGSGRADSRRGSRGNAVRPEFIVDNRKSSGGSIGRQDFSVDNRRGSGGSSGNRSRSRCSECEADFTAYNRSSAVGDSEKGSASLSSRRGSQAGVGREAFAVDKRRDSQGLSRKEGVVPGSIRGSQGFRSKDSLAMESRRISQEEKAQAERKGGGGAAKNPNKDSGAARVAPGGQGVPPPVSRHLSDSSIDLSQRNYRYSDENITRVLDMLYLGNIKAAYCEPILCRLSIEGIVDLSSLRPFEVPPDKKSICPCTCPLQIAHHRSRLCINIGVTEGLDIAPYMSEVNRFIETLRRRKRNVLVHCYHGTNRGPAFVIQYLMCVHHLPLATSYAMVKAASKTKVALHRTFRVALQNLEKELWPCRPPSMMLEKSDVVTPPVAAAPKPAMPPTRSAWQCPSLARLPAPTSLHSRWGRCPQRQEPSSPSDHSLALLPTPPVQASPDRGNSPLPLASCPAAVVAVCARRGERRRIEPLPREDTNHALFNSLTEWLSKVDGAQLARGGLASAQQSVMLCGRHVDLTSNTNGVCRCQSPNPVEGTDHRRGMSFACGAAYETSRSSPSSPFLLLSSLPLS</sequence>
<feature type="region of interest" description="Disordered" evidence="5">
    <location>
        <begin position="550"/>
        <end position="588"/>
    </location>
</feature>
<dbReference type="GO" id="GO:0043409">
    <property type="term" value="P:negative regulation of MAPK cascade"/>
    <property type="evidence" value="ECO:0007669"/>
    <property type="project" value="TreeGrafter"/>
</dbReference>
<gene>
    <name evidence="7" type="ORF">C7M84_011323</name>
</gene>
<evidence type="ECO:0000313" key="8">
    <source>
        <dbReference type="Proteomes" id="UP000283509"/>
    </source>
</evidence>
<dbReference type="AlphaFoldDB" id="A0A3R7QKK7"/>
<dbReference type="PANTHER" id="PTHR10159">
    <property type="entry name" value="DUAL SPECIFICITY PROTEIN PHOSPHATASE"/>
    <property type="match status" value="1"/>
</dbReference>
<comment type="caution">
    <text evidence="7">The sequence shown here is derived from an EMBL/GenBank/DDBJ whole genome shotgun (WGS) entry which is preliminary data.</text>
</comment>
<evidence type="ECO:0000256" key="1">
    <source>
        <dbReference type="ARBA" id="ARBA00008601"/>
    </source>
</evidence>
<organism evidence="7 8">
    <name type="scientific">Penaeus vannamei</name>
    <name type="common">Whiteleg shrimp</name>
    <name type="synonym">Litopenaeus vannamei</name>
    <dbReference type="NCBI Taxonomy" id="6689"/>
    <lineage>
        <taxon>Eukaryota</taxon>
        <taxon>Metazoa</taxon>
        <taxon>Ecdysozoa</taxon>
        <taxon>Arthropoda</taxon>
        <taxon>Crustacea</taxon>
        <taxon>Multicrustacea</taxon>
        <taxon>Malacostraca</taxon>
        <taxon>Eumalacostraca</taxon>
        <taxon>Eucarida</taxon>
        <taxon>Decapoda</taxon>
        <taxon>Dendrobranchiata</taxon>
        <taxon>Penaeoidea</taxon>
        <taxon>Penaeidae</taxon>
        <taxon>Penaeus</taxon>
    </lineage>
</organism>
<dbReference type="SUPFAM" id="SSF52799">
    <property type="entry name" value="(Phosphotyrosine protein) phosphatases II"/>
    <property type="match status" value="1"/>
</dbReference>
<dbReference type="InterPro" id="IPR020422">
    <property type="entry name" value="TYR_PHOSPHATASE_DUAL_dom"/>
</dbReference>
<dbReference type="CDD" id="cd14498">
    <property type="entry name" value="DSP"/>
    <property type="match status" value="1"/>
</dbReference>
<evidence type="ECO:0000256" key="5">
    <source>
        <dbReference type="SAM" id="MobiDB-lite"/>
    </source>
</evidence>
<dbReference type="GO" id="GO:0005737">
    <property type="term" value="C:cytoplasm"/>
    <property type="evidence" value="ECO:0007669"/>
    <property type="project" value="TreeGrafter"/>
</dbReference>
<feature type="non-terminal residue" evidence="7">
    <location>
        <position position="1"/>
    </location>
</feature>
<dbReference type="OrthoDB" id="6368732at2759"/>
<feature type="compositionally biased region" description="Basic and acidic residues" evidence="5">
    <location>
        <begin position="132"/>
        <end position="151"/>
    </location>
</feature>
<dbReference type="SMART" id="SM00195">
    <property type="entry name" value="DSPc"/>
    <property type="match status" value="1"/>
</dbReference>
<feature type="compositionally biased region" description="Basic and acidic residues" evidence="5">
    <location>
        <begin position="269"/>
        <end position="293"/>
    </location>
</feature>
<name>A0A3R7QKK7_PENVA</name>
<feature type="compositionally biased region" description="Polar residues" evidence="5">
    <location>
        <begin position="209"/>
        <end position="230"/>
    </location>
</feature>
<dbReference type="EMBL" id="QCYY01002433">
    <property type="protein sequence ID" value="ROT70397.1"/>
    <property type="molecule type" value="Genomic_DNA"/>
</dbReference>
<dbReference type="GO" id="GO:0017017">
    <property type="term" value="F:MAP kinase tyrosine/serine/threonine phosphatase activity"/>
    <property type="evidence" value="ECO:0007669"/>
    <property type="project" value="TreeGrafter"/>
</dbReference>
<keyword evidence="4" id="KW-0904">Protein phosphatase</keyword>
<protein>
    <recommendedName>
        <fullName evidence="2">protein-tyrosine-phosphatase</fullName>
        <ecNumber evidence="2">3.1.3.48</ecNumber>
    </recommendedName>
</protein>
<keyword evidence="3" id="KW-0378">Hydrolase</keyword>
<dbReference type="GO" id="GO:0008330">
    <property type="term" value="F:protein tyrosine/threonine phosphatase activity"/>
    <property type="evidence" value="ECO:0007669"/>
    <property type="project" value="TreeGrafter"/>
</dbReference>
<evidence type="ECO:0000256" key="3">
    <source>
        <dbReference type="ARBA" id="ARBA00022801"/>
    </source>
</evidence>
<evidence type="ECO:0000256" key="2">
    <source>
        <dbReference type="ARBA" id="ARBA00013064"/>
    </source>
</evidence>
<reference evidence="7 8" key="2">
    <citation type="submission" date="2019-01" db="EMBL/GenBank/DDBJ databases">
        <title>The decoding of complex shrimp genome reveals the adaptation for benthos swimmer, frequently molting mechanism and breeding impact on genome.</title>
        <authorList>
            <person name="Sun Y."/>
            <person name="Gao Y."/>
            <person name="Yu Y."/>
        </authorList>
    </citation>
    <scope>NUCLEOTIDE SEQUENCE [LARGE SCALE GENOMIC DNA]</scope>
    <source>
        <tissue evidence="7">Muscle</tissue>
    </source>
</reference>
<evidence type="ECO:0000313" key="7">
    <source>
        <dbReference type="EMBL" id="ROT70397.1"/>
    </source>
</evidence>
<dbReference type="PANTHER" id="PTHR10159:SF519">
    <property type="entry name" value="DUAL SPECIFICITY PROTEIN PHOSPHATASE MPK3"/>
    <property type="match status" value="1"/>
</dbReference>
<dbReference type="EC" id="3.1.3.48" evidence="2"/>
<feature type="domain" description="Tyrosine specific protein phosphatases" evidence="6">
    <location>
        <begin position="420"/>
        <end position="489"/>
    </location>
</feature>
<proteinExistence type="inferred from homology"/>
<feature type="compositionally biased region" description="Basic and acidic residues" evidence="5">
    <location>
        <begin position="240"/>
        <end position="256"/>
    </location>
</feature>
<accession>A0A3R7QKK7</accession>
<dbReference type="InterPro" id="IPR000340">
    <property type="entry name" value="Dual-sp_phosphatase_cat-dom"/>
</dbReference>
<dbReference type="InterPro" id="IPR029021">
    <property type="entry name" value="Prot-tyrosine_phosphatase-like"/>
</dbReference>
<evidence type="ECO:0000256" key="4">
    <source>
        <dbReference type="ARBA" id="ARBA00022912"/>
    </source>
</evidence>
<dbReference type="GO" id="GO:0033550">
    <property type="term" value="F:MAP kinase tyrosine phosphatase activity"/>
    <property type="evidence" value="ECO:0007669"/>
    <property type="project" value="TreeGrafter"/>
</dbReference>
<reference evidence="7 8" key="1">
    <citation type="submission" date="2018-04" db="EMBL/GenBank/DDBJ databases">
        <authorList>
            <person name="Zhang X."/>
            <person name="Yuan J."/>
            <person name="Li F."/>
            <person name="Xiang J."/>
        </authorList>
    </citation>
    <scope>NUCLEOTIDE SEQUENCE [LARGE SCALE GENOMIC DNA]</scope>
    <source>
        <tissue evidence="7">Muscle</tissue>
    </source>
</reference>
<dbReference type="PROSITE" id="PS50056">
    <property type="entry name" value="TYR_PHOSPHATASE_2"/>
    <property type="match status" value="1"/>
</dbReference>
<feature type="region of interest" description="Disordered" evidence="5">
    <location>
        <begin position="1"/>
        <end position="20"/>
    </location>
</feature>
<evidence type="ECO:0000259" key="6">
    <source>
        <dbReference type="PROSITE" id="PS50056"/>
    </source>
</evidence>
<comment type="similarity">
    <text evidence="1">Belongs to the protein-tyrosine phosphatase family. Non-receptor class dual specificity subfamily.</text>
</comment>
<dbReference type="Pfam" id="PF00782">
    <property type="entry name" value="DSPc"/>
    <property type="match status" value="1"/>
</dbReference>